<dbReference type="SUPFAM" id="SSF52172">
    <property type="entry name" value="CheY-like"/>
    <property type="match status" value="1"/>
</dbReference>
<dbReference type="InterPro" id="IPR011006">
    <property type="entry name" value="CheY-like_superfamily"/>
</dbReference>
<dbReference type="InterPro" id="IPR036388">
    <property type="entry name" value="WH-like_DNA-bd_sf"/>
</dbReference>
<dbReference type="PROSITE" id="PS50110">
    <property type="entry name" value="RESPONSE_REGULATORY"/>
    <property type="match status" value="1"/>
</dbReference>
<dbReference type="CDD" id="cd17574">
    <property type="entry name" value="REC_OmpR"/>
    <property type="match status" value="1"/>
</dbReference>
<dbReference type="RefSeq" id="WP_115412508.1">
    <property type="nucleotide sequence ID" value="NZ_CP031356.1"/>
</dbReference>
<dbReference type="Gene3D" id="1.10.10.10">
    <property type="entry name" value="Winged helix-like DNA-binding domain superfamily/Winged helix DNA-binding domain"/>
    <property type="match status" value="1"/>
</dbReference>
<dbReference type="SUPFAM" id="SSF46894">
    <property type="entry name" value="C-terminal effector domain of the bipartite response regulators"/>
    <property type="match status" value="1"/>
</dbReference>
<proteinExistence type="predicted"/>
<keyword evidence="2" id="KW-0902">Two-component regulatory system</keyword>
<dbReference type="AlphaFoldDB" id="A0A345YLF3"/>
<feature type="modified residue" description="4-aspartylphosphate" evidence="6">
    <location>
        <position position="59"/>
    </location>
</feature>
<sequence>MPARTVPPATILVVEDEPALADVVRRYLDHAGHLARTVRTGPTALDTAAALDPDVVVLDLGLPGLDGLEVLRRLREVSDCYVLITTARAEESDRLVGLLAGADDYLTKPFSIRELVARVETVLRRPRRGAAADVAAAEIHRIGRLEIDEAAKEVRLDGETVPLTPTERDLLTVLADHRGQALRRDQLLRAVGRVDGVGDDHLVDVHIANLRRKLGESAGEQRYVLTVRGIGYRLGGEER</sequence>
<name>A0A345YLF3_9MICO</name>
<gene>
    <name evidence="10" type="ORF">DWV08_03335</name>
    <name evidence="11" type="ORF">DXU92_08470</name>
</gene>
<dbReference type="Gene3D" id="3.40.50.2300">
    <property type="match status" value="1"/>
</dbReference>
<evidence type="ECO:0000256" key="4">
    <source>
        <dbReference type="ARBA" id="ARBA00023125"/>
    </source>
</evidence>
<dbReference type="InterPro" id="IPR001789">
    <property type="entry name" value="Sig_transdc_resp-reg_receiver"/>
</dbReference>
<evidence type="ECO:0000256" key="6">
    <source>
        <dbReference type="PROSITE-ProRule" id="PRU00169"/>
    </source>
</evidence>
<dbReference type="Proteomes" id="UP000282185">
    <property type="component" value="Unassembled WGS sequence"/>
</dbReference>
<dbReference type="SMART" id="SM00862">
    <property type="entry name" value="Trans_reg_C"/>
    <property type="match status" value="1"/>
</dbReference>
<keyword evidence="4 7" id="KW-0238">DNA-binding</keyword>
<dbReference type="Pfam" id="PF00486">
    <property type="entry name" value="Trans_reg_C"/>
    <property type="match status" value="1"/>
</dbReference>
<dbReference type="Gene3D" id="6.10.250.690">
    <property type="match status" value="1"/>
</dbReference>
<dbReference type="SMART" id="SM00448">
    <property type="entry name" value="REC"/>
    <property type="match status" value="1"/>
</dbReference>
<dbReference type="InterPro" id="IPR039420">
    <property type="entry name" value="WalR-like"/>
</dbReference>
<evidence type="ECO:0000256" key="2">
    <source>
        <dbReference type="ARBA" id="ARBA00023012"/>
    </source>
</evidence>
<reference evidence="10 12" key="1">
    <citation type="submission" date="2018-07" db="EMBL/GenBank/DDBJ databases">
        <title>Brachybacterium saurashtrense DSM 23186 genome sequence.</title>
        <authorList>
            <person name="Guo L."/>
        </authorList>
    </citation>
    <scope>NUCLEOTIDE SEQUENCE [LARGE SCALE GENOMIC DNA]</scope>
    <source>
        <strain evidence="10 12">DSM 23186</strain>
    </source>
</reference>
<evidence type="ECO:0000256" key="3">
    <source>
        <dbReference type="ARBA" id="ARBA00023015"/>
    </source>
</evidence>
<evidence type="ECO:0000256" key="5">
    <source>
        <dbReference type="ARBA" id="ARBA00023163"/>
    </source>
</evidence>
<evidence type="ECO:0000313" key="12">
    <source>
        <dbReference type="Proteomes" id="UP000254236"/>
    </source>
</evidence>
<evidence type="ECO:0000256" key="1">
    <source>
        <dbReference type="ARBA" id="ARBA00022553"/>
    </source>
</evidence>
<dbReference type="InterPro" id="IPR001867">
    <property type="entry name" value="OmpR/PhoB-type_DNA-bd"/>
</dbReference>
<protein>
    <submittedName>
        <fullName evidence="11">DNA-binding response regulator</fullName>
    </submittedName>
</protein>
<evidence type="ECO:0000259" key="8">
    <source>
        <dbReference type="PROSITE" id="PS50110"/>
    </source>
</evidence>
<feature type="domain" description="OmpR/PhoB-type" evidence="9">
    <location>
        <begin position="137"/>
        <end position="236"/>
    </location>
</feature>
<dbReference type="CDD" id="cd00383">
    <property type="entry name" value="trans_reg_C"/>
    <property type="match status" value="1"/>
</dbReference>
<organism evidence="11 13">
    <name type="scientific">Brachybacterium saurashtrense</name>
    <dbReference type="NCBI Taxonomy" id="556288"/>
    <lineage>
        <taxon>Bacteria</taxon>
        <taxon>Bacillati</taxon>
        <taxon>Actinomycetota</taxon>
        <taxon>Actinomycetes</taxon>
        <taxon>Micrococcales</taxon>
        <taxon>Dermabacteraceae</taxon>
        <taxon>Brachybacterium</taxon>
    </lineage>
</organism>
<dbReference type="GO" id="GO:0005829">
    <property type="term" value="C:cytosol"/>
    <property type="evidence" value="ECO:0007669"/>
    <property type="project" value="TreeGrafter"/>
</dbReference>
<evidence type="ECO:0000313" key="10">
    <source>
        <dbReference type="EMBL" id="AXK44755.1"/>
    </source>
</evidence>
<dbReference type="Pfam" id="PF00072">
    <property type="entry name" value="Response_reg"/>
    <property type="match status" value="1"/>
</dbReference>
<keyword evidence="3" id="KW-0805">Transcription regulation</keyword>
<dbReference type="EMBL" id="QSWH01000003">
    <property type="protein sequence ID" value="RRR23367.1"/>
    <property type="molecule type" value="Genomic_DNA"/>
</dbReference>
<keyword evidence="1 6" id="KW-0597">Phosphoprotein</keyword>
<accession>A0A345YLF3</accession>
<dbReference type="GO" id="GO:0006355">
    <property type="term" value="P:regulation of DNA-templated transcription"/>
    <property type="evidence" value="ECO:0007669"/>
    <property type="project" value="InterPro"/>
</dbReference>
<dbReference type="OrthoDB" id="162434at2"/>
<evidence type="ECO:0000259" key="9">
    <source>
        <dbReference type="PROSITE" id="PS51755"/>
    </source>
</evidence>
<dbReference type="InterPro" id="IPR016032">
    <property type="entry name" value="Sig_transdc_resp-reg_C-effctor"/>
</dbReference>
<dbReference type="PANTHER" id="PTHR48111:SF4">
    <property type="entry name" value="DNA-BINDING DUAL TRANSCRIPTIONAL REGULATOR OMPR"/>
    <property type="match status" value="1"/>
</dbReference>
<dbReference type="KEGG" id="bsau:DWV08_03335"/>
<dbReference type="PROSITE" id="PS51755">
    <property type="entry name" value="OMPR_PHOB"/>
    <property type="match status" value="1"/>
</dbReference>
<keyword evidence="5" id="KW-0804">Transcription</keyword>
<reference evidence="11 13" key="2">
    <citation type="submission" date="2018-08" db="EMBL/GenBank/DDBJ databases">
        <title>Brachybacterium saurashtrense DSM 23186.</title>
        <authorList>
            <person name="Li Y."/>
        </authorList>
    </citation>
    <scope>NUCLEOTIDE SEQUENCE [LARGE SCALE GENOMIC DNA]</scope>
    <source>
        <strain evidence="11 13">DSM 23186</strain>
    </source>
</reference>
<feature type="DNA-binding region" description="OmpR/PhoB-type" evidence="7">
    <location>
        <begin position="137"/>
        <end position="236"/>
    </location>
</feature>
<dbReference type="PANTHER" id="PTHR48111">
    <property type="entry name" value="REGULATOR OF RPOS"/>
    <property type="match status" value="1"/>
</dbReference>
<dbReference type="FunFam" id="1.10.10.10:FF:000018">
    <property type="entry name" value="DNA-binding response regulator ResD"/>
    <property type="match status" value="1"/>
</dbReference>
<evidence type="ECO:0000256" key="7">
    <source>
        <dbReference type="PROSITE-ProRule" id="PRU01091"/>
    </source>
</evidence>
<feature type="domain" description="Response regulatory" evidence="8">
    <location>
        <begin position="10"/>
        <end position="123"/>
    </location>
</feature>
<dbReference type="Proteomes" id="UP000254236">
    <property type="component" value="Chromosome"/>
</dbReference>
<evidence type="ECO:0000313" key="11">
    <source>
        <dbReference type="EMBL" id="RRR23367.1"/>
    </source>
</evidence>
<dbReference type="GO" id="GO:0000156">
    <property type="term" value="F:phosphorelay response regulator activity"/>
    <property type="evidence" value="ECO:0007669"/>
    <property type="project" value="TreeGrafter"/>
</dbReference>
<keyword evidence="12" id="KW-1185">Reference proteome</keyword>
<dbReference type="GO" id="GO:0000976">
    <property type="term" value="F:transcription cis-regulatory region binding"/>
    <property type="evidence" value="ECO:0007669"/>
    <property type="project" value="TreeGrafter"/>
</dbReference>
<dbReference type="EMBL" id="CP031356">
    <property type="protein sequence ID" value="AXK44755.1"/>
    <property type="molecule type" value="Genomic_DNA"/>
</dbReference>
<evidence type="ECO:0000313" key="13">
    <source>
        <dbReference type="Proteomes" id="UP000282185"/>
    </source>
</evidence>
<dbReference type="GO" id="GO:0032993">
    <property type="term" value="C:protein-DNA complex"/>
    <property type="evidence" value="ECO:0007669"/>
    <property type="project" value="TreeGrafter"/>
</dbReference>